<dbReference type="InterPro" id="IPR016187">
    <property type="entry name" value="CTDL_fold"/>
</dbReference>
<accession>A0A5S9F4E7</accession>
<dbReference type="Gene3D" id="3.90.1580.10">
    <property type="entry name" value="paralog of FGE (formylglycine-generating enzyme)"/>
    <property type="match status" value="1"/>
</dbReference>
<sequence length="279" mass="32198">MEKQIVKGRSLQKIEANTIYKGCCFYLEDVIDGEDFNGTEFDNCSFRGWFNDWGRDEYGLWMAFTFKKIRQVLRWIEPGTFTMGLSETEEHEVTLDRGFWLADTTCTQELWRAVMGKNPSYFKGKQQPVESVSWDDCISFMEKLSGEIPQLELSLPTEAQWEYACRAGTTTAFSFGESVTEEQVNYDGYRTVKVKSLPCNSWGLYEMHGNVSEWCNDRYDEYIYGETNSTEPIVYTGRALRGGSWNNDSLGSLRSGSRHTEASFDCFDFVGFRFCLNPQ</sequence>
<evidence type="ECO:0000313" key="2">
    <source>
        <dbReference type="EMBL" id="BBM85472.1"/>
    </source>
</evidence>
<dbReference type="KEGG" id="uam:UABAM_03841"/>
<feature type="domain" description="Sulfatase-modifying factor enzyme-like" evidence="1">
    <location>
        <begin position="75"/>
        <end position="274"/>
    </location>
</feature>
<evidence type="ECO:0000313" key="3">
    <source>
        <dbReference type="Proteomes" id="UP000326354"/>
    </source>
</evidence>
<dbReference type="InterPro" id="IPR042095">
    <property type="entry name" value="SUMF_sf"/>
</dbReference>
<dbReference type="EMBL" id="AP019860">
    <property type="protein sequence ID" value="BBM85472.1"/>
    <property type="molecule type" value="Genomic_DNA"/>
</dbReference>
<dbReference type="SUPFAM" id="SSF56436">
    <property type="entry name" value="C-type lectin-like"/>
    <property type="match status" value="1"/>
</dbReference>
<keyword evidence="3" id="KW-1185">Reference proteome</keyword>
<dbReference type="Pfam" id="PF03781">
    <property type="entry name" value="FGE-sulfatase"/>
    <property type="match status" value="1"/>
</dbReference>
<dbReference type="InterPro" id="IPR051043">
    <property type="entry name" value="Sulfatase_Mod_Factor_Kinase"/>
</dbReference>
<gene>
    <name evidence="2" type="ORF">UABAM_03841</name>
</gene>
<dbReference type="PANTHER" id="PTHR23150:SF19">
    <property type="entry name" value="FORMYLGLYCINE-GENERATING ENZYME"/>
    <property type="match status" value="1"/>
</dbReference>
<evidence type="ECO:0000259" key="1">
    <source>
        <dbReference type="Pfam" id="PF03781"/>
    </source>
</evidence>
<dbReference type="InterPro" id="IPR005532">
    <property type="entry name" value="SUMF_dom"/>
</dbReference>
<dbReference type="Proteomes" id="UP000326354">
    <property type="component" value="Chromosome"/>
</dbReference>
<dbReference type="PANTHER" id="PTHR23150">
    <property type="entry name" value="SULFATASE MODIFYING FACTOR 1, 2"/>
    <property type="match status" value="1"/>
</dbReference>
<organism evidence="2 3">
    <name type="scientific">Uabimicrobium amorphum</name>
    <dbReference type="NCBI Taxonomy" id="2596890"/>
    <lineage>
        <taxon>Bacteria</taxon>
        <taxon>Pseudomonadati</taxon>
        <taxon>Planctomycetota</taxon>
        <taxon>Candidatus Uabimicrobiia</taxon>
        <taxon>Candidatus Uabimicrobiales</taxon>
        <taxon>Candidatus Uabimicrobiaceae</taxon>
        <taxon>Candidatus Uabimicrobium</taxon>
    </lineage>
</organism>
<reference evidence="2 3" key="1">
    <citation type="submission" date="2019-08" db="EMBL/GenBank/DDBJ databases">
        <title>Complete genome sequence of Candidatus Uab amorphum.</title>
        <authorList>
            <person name="Shiratori T."/>
            <person name="Suzuki S."/>
            <person name="Kakizawa Y."/>
            <person name="Ishida K."/>
        </authorList>
    </citation>
    <scope>NUCLEOTIDE SEQUENCE [LARGE SCALE GENOMIC DNA]</scope>
    <source>
        <strain evidence="2 3">SRT547</strain>
    </source>
</reference>
<proteinExistence type="predicted"/>
<protein>
    <recommendedName>
        <fullName evidence="1">Sulfatase-modifying factor enzyme-like domain-containing protein</fullName>
    </recommendedName>
</protein>
<name>A0A5S9F4E7_UABAM</name>
<dbReference type="GO" id="GO:0120147">
    <property type="term" value="F:formylglycine-generating oxidase activity"/>
    <property type="evidence" value="ECO:0007669"/>
    <property type="project" value="TreeGrafter"/>
</dbReference>
<dbReference type="AlphaFoldDB" id="A0A5S9F4E7"/>
<dbReference type="RefSeq" id="WP_229759277.1">
    <property type="nucleotide sequence ID" value="NZ_AP019860.1"/>
</dbReference>